<organism evidence="5">
    <name type="scientific">Oppiella nova</name>
    <dbReference type="NCBI Taxonomy" id="334625"/>
    <lineage>
        <taxon>Eukaryota</taxon>
        <taxon>Metazoa</taxon>
        <taxon>Ecdysozoa</taxon>
        <taxon>Arthropoda</taxon>
        <taxon>Chelicerata</taxon>
        <taxon>Arachnida</taxon>
        <taxon>Acari</taxon>
        <taxon>Acariformes</taxon>
        <taxon>Sarcoptiformes</taxon>
        <taxon>Oribatida</taxon>
        <taxon>Brachypylina</taxon>
        <taxon>Oppioidea</taxon>
        <taxon>Oppiidae</taxon>
        <taxon>Oppiella</taxon>
    </lineage>
</organism>
<dbReference type="GO" id="GO:0000794">
    <property type="term" value="C:condensed nuclear chromosome"/>
    <property type="evidence" value="ECO:0007669"/>
    <property type="project" value="TreeGrafter"/>
</dbReference>
<sequence>MKDAEKKSLKNEINVLEEKLNAMREQNDERIKLEILKKDRSDRQRKVDEVSEVHSDVMQTVGAIDGEFYSSLENHIMTINQQLEKKLNEISKKENELTSEETKVQIKNNELKTKKKNVKDFETKIKAFCTIDSFETNLTAAETELKDLRNSFSGMENNEPFLRAQIHSIESTDCCPVCEKKTFIQKEKMIINKQKNELNSLRTVSQDANEYDKSWAEIHELNKKIDSIDLSQDFESESIDHLNKDLQQKKANYDEIESKINANQKIISQHSDNYNKKQNSLQSCERKKLELEKREHEMTNHKTKVEELKTEIASLDESITDSQLKVMEVEPKTREIEAQIKERNNQLTEIEQKINVKINLIKDKQKDIERLNKEIETYVQKGNSDKTAELNAKMTENQKEMSGLESDRQSLRSEISRLFAEISGVEMKKRELSDNLMSFELQTEISSDVRRLKGEEEKMGFNNILELKKKKTELQRDVKNEESKVTQSLSKQTPIIEIMSTLERDVMSEPFKSADIKYKQKAIDYAISEIAGDDLNKYYKALDFSVSEFHRKKIEELNKLIKGLWRQSYRGLDIDYIKLVTDESERSANDKRRHYNYRVVMVKANTEMDMRGRCSAGQKVLACLIIRLALAEIFSSNCQVLALDEPTTNLDSDNIASFATAITEIVKYRNKSKNTFQLIIITHDEEFLRCLDSVPEAGQYYYRVYKNDSGVKCETNTGFVRHLRSHLRKGVDEPKYLDYLKPQIPYYPLINIQVRGYDYVVLESYGKYLHNLLNKLGVNVVQYWCSPLQSIRYDSLRPQSDVTDSQFMLNMYERNVQIENLSAKMAPILLEIVLSSLPAGVQMSAHEHNPSLHEESRYIPDLQLAAFKTELQEIKGNLEEEVIEDPKAKKK</sequence>
<evidence type="ECO:0000259" key="4">
    <source>
        <dbReference type="SMART" id="SM01403"/>
    </source>
</evidence>
<dbReference type="GO" id="GO:1990904">
    <property type="term" value="C:ribonucleoprotein complex"/>
    <property type="evidence" value="ECO:0007669"/>
    <property type="project" value="UniProtKB-KW"/>
</dbReference>
<dbReference type="Gene3D" id="3.40.50.300">
    <property type="entry name" value="P-loop containing nucleotide triphosphate hydrolases"/>
    <property type="match status" value="1"/>
</dbReference>
<dbReference type="GO" id="GO:0000722">
    <property type="term" value="P:telomere maintenance via recombination"/>
    <property type="evidence" value="ECO:0007669"/>
    <property type="project" value="TreeGrafter"/>
</dbReference>
<dbReference type="GO" id="GO:0006302">
    <property type="term" value="P:double-strand break repair"/>
    <property type="evidence" value="ECO:0007669"/>
    <property type="project" value="TreeGrafter"/>
</dbReference>
<dbReference type="Gene3D" id="3.30.70.600">
    <property type="entry name" value="Ribosomal protein S10 domain"/>
    <property type="match status" value="1"/>
</dbReference>
<feature type="coiled-coil region" evidence="3">
    <location>
        <begin position="69"/>
        <end position="158"/>
    </location>
</feature>
<gene>
    <name evidence="5" type="ORF">ONB1V03_LOCUS9183</name>
</gene>
<evidence type="ECO:0000256" key="2">
    <source>
        <dbReference type="ARBA" id="ARBA00023274"/>
    </source>
</evidence>
<dbReference type="GO" id="GO:0005840">
    <property type="term" value="C:ribosome"/>
    <property type="evidence" value="ECO:0007669"/>
    <property type="project" value="UniProtKB-KW"/>
</dbReference>
<keyword evidence="2" id="KW-0687">Ribonucleoprotein</keyword>
<dbReference type="OrthoDB" id="5984298at2759"/>
<dbReference type="Pfam" id="PF00338">
    <property type="entry name" value="Ribosomal_S10"/>
    <property type="match status" value="1"/>
</dbReference>
<keyword evidence="1" id="KW-0689">Ribosomal protein</keyword>
<dbReference type="InterPro" id="IPR027486">
    <property type="entry name" value="Ribosomal_uS10_dom"/>
</dbReference>
<feature type="coiled-coil region" evidence="3">
    <location>
        <begin position="239"/>
        <end position="421"/>
    </location>
</feature>
<dbReference type="EMBL" id="CAJPVJ010005640">
    <property type="protein sequence ID" value="CAG2169709.1"/>
    <property type="molecule type" value="Genomic_DNA"/>
</dbReference>
<name>A0A7R9M2V9_9ACAR</name>
<dbReference type="PANTHER" id="PTHR18867">
    <property type="entry name" value="RAD50"/>
    <property type="match status" value="1"/>
</dbReference>
<dbReference type="InterPro" id="IPR027417">
    <property type="entry name" value="P-loop_NTPase"/>
</dbReference>
<dbReference type="GO" id="GO:0043047">
    <property type="term" value="F:single-stranded telomeric DNA binding"/>
    <property type="evidence" value="ECO:0007669"/>
    <property type="project" value="TreeGrafter"/>
</dbReference>
<dbReference type="GO" id="GO:0003691">
    <property type="term" value="F:double-stranded telomeric DNA binding"/>
    <property type="evidence" value="ECO:0007669"/>
    <property type="project" value="TreeGrafter"/>
</dbReference>
<dbReference type="PANTHER" id="PTHR18867:SF12">
    <property type="entry name" value="DNA REPAIR PROTEIN RAD50"/>
    <property type="match status" value="1"/>
</dbReference>
<dbReference type="EMBL" id="OC920465">
    <property type="protein sequence ID" value="CAD7652522.1"/>
    <property type="molecule type" value="Genomic_DNA"/>
</dbReference>
<keyword evidence="6" id="KW-1185">Reference proteome</keyword>
<evidence type="ECO:0000256" key="3">
    <source>
        <dbReference type="SAM" id="Coils"/>
    </source>
</evidence>
<accession>A0A7R9M2V9</accession>
<dbReference type="Pfam" id="PF13558">
    <property type="entry name" value="SbcC_Walker_B"/>
    <property type="match status" value="1"/>
</dbReference>
<feature type="domain" description="Small ribosomal subunit protein uS10" evidence="4">
    <location>
        <begin position="751"/>
        <end position="846"/>
    </location>
</feature>
<dbReference type="SUPFAM" id="SSF54999">
    <property type="entry name" value="Ribosomal protein S10"/>
    <property type="match status" value="1"/>
</dbReference>
<dbReference type="GO" id="GO:0030870">
    <property type="term" value="C:Mre11 complex"/>
    <property type="evidence" value="ECO:0007669"/>
    <property type="project" value="TreeGrafter"/>
</dbReference>
<dbReference type="Gene3D" id="1.10.287.1490">
    <property type="match status" value="1"/>
</dbReference>
<evidence type="ECO:0000313" key="5">
    <source>
        <dbReference type="EMBL" id="CAD7652522.1"/>
    </source>
</evidence>
<evidence type="ECO:0000313" key="6">
    <source>
        <dbReference type="Proteomes" id="UP000728032"/>
    </source>
</evidence>
<dbReference type="GO" id="GO:0051880">
    <property type="term" value="F:G-quadruplex DNA binding"/>
    <property type="evidence" value="ECO:0007669"/>
    <property type="project" value="TreeGrafter"/>
</dbReference>
<reference evidence="5" key="1">
    <citation type="submission" date="2020-11" db="EMBL/GenBank/DDBJ databases">
        <authorList>
            <person name="Tran Van P."/>
        </authorList>
    </citation>
    <scope>NUCLEOTIDE SEQUENCE</scope>
</reference>
<protein>
    <recommendedName>
        <fullName evidence="4">Small ribosomal subunit protein uS10 domain-containing protein</fullName>
    </recommendedName>
</protein>
<dbReference type="AlphaFoldDB" id="A0A7R9M2V9"/>
<dbReference type="GO" id="GO:0007004">
    <property type="term" value="P:telomere maintenance via telomerase"/>
    <property type="evidence" value="ECO:0007669"/>
    <property type="project" value="TreeGrafter"/>
</dbReference>
<proteinExistence type="predicted"/>
<dbReference type="GO" id="GO:0070192">
    <property type="term" value="P:chromosome organization involved in meiotic cell cycle"/>
    <property type="evidence" value="ECO:0007669"/>
    <property type="project" value="TreeGrafter"/>
</dbReference>
<dbReference type="SUPFAM" id="SSF52540">
    <property type="entry name" value="P-loop containing nucleoside triphosphate hydrolases"/>
    <property type="match status" value="1"/>
</dbReference>
<keyword evidence="3" id="KW-0175">Coiled coil</keyword>
<dbReference type="Proteomes" id="UP000728032">
    <property type="component" value="Unassembled WGS sequence"/>
</dbReference>
<evidence type="ECO:0000256" key="1">
    <source>
        <dbReference type="ARBA" id="ARBA00022980"/>
    </source>
</evidence>
<dbReference type="InterPro" id="IPR036838">
    <property type="entry name" value="Ribosomal_uS10_dom_sf"/>
</dbReference>
<feature type="coiled-coil region" evidence="3">
    <location>
        <begin position="6"/>
        <end position="36"/>
    </location>
</feature>
<dbReference type="SMART" id="SM01403">
    <property type="entry name" value="Ribosomal_S10"/>
    <property type="match status" value="1"/>
</dbReference>